<sequence length="157" mass="18262">MLGALLLLLNEQRKPCIGRILDYISQSTNPVFQELKWYKCGDYKQRTCSSLDDDAPITLISNRVKNIDVSHDIKTGISEELNELNTDSSNPAYKTVYERKFAIYESTVDLLKMHNRDLVNEIYQLRRELDDLSQDLTHIDCYFITKLINQNNPDKKS</sequence>
<dbReference type="Proteomes" id="UP000030755">
    <property type="component" value="Unassembled WGS sequence"/>
</dbReference>
<reference evidence="1 2" key="1">
    <citation type="journal article" date="2013" name="Curr. Biol.">
        <title>Shared signatures of parasitism and phylogenomics unite Cryptomycota and microsporidia.</title>
        <authorList>
            <person name="James T.Y."/>
            <person name="Pelin A."/>
            <person name="Bonen L."/>
            <person name="Ahrendt S."/>
            <person name="Sain D."/>
            <person name="Corradi N."/>
            <person name="Stajich J.E."/>
        </authorList>
    </citation>
    <scope>NUCLEOTIDE SEQUENCE [LARGE SCALE GENOMIC DNA]</scope>
    <source>
        <strain evidence="1 2">CSF55</strain>
    </source>
</reference>
<proteinExistence type="predicted"/>
<dbReference type="AlphaFoldDB" id="A0A075AR64"/>
<accession>A0A075AR64</accession>
<evidence type="ECO:0000313" key="1">
    <source>
        <dbReference type="EMBL" id="EPZ31201.1"/>
    </source>
</evidence>
<keyword evidence="2" id="KW-1185">Reference proteome</keyword>
<name>A0A075AR64_ROZAC</name>
<dbReference type="EMBL" id="KE561297">
    <property type="protein sequence ID" value="EPZ31201.1"/>
    <property type="molecule type" value="Genomic_DNA"/>
</dbReference>
<gene>
    <name evidence="1" type="ORF">O9G_004762</name>
</gene>
<organism evidence="1 2">
    <name type="scientific">Rozella allomycis (strain CSF55)</name>
    <dbReference type="NCBI Taxonomy" id="988480"/>
    <lineage>
        <taxon>Eukaryota</taxon>
        <taxon>Fungi</taxon>
        <taxon>Fungi incertae sedis</taxon>
        <taxon>Cryptomycota</taxon>
        <taxon>Cryptomycota incertae sedis</taxon>
        <taxon>Rozella</taxon>
    </lineage>
</organism>
<evidence type="ECO:0000313" key="2">
    <source>
        <dbReference type="Proteomes" id="UP000030755"/>
    </source>
</evidence>
<protein>
    <submittedName>
        <fullName evidence="1">Uncharacterized protein</fullName>
    </submittedName>
</protein>
<dbReference type="HOGENOM" id="CLU_1678930_0_0_1"/>